<evidence type="ECO:0000256" key="1">
    <source>
        <dbReference type="ARBA" id="ARBA00022485"/>
    </source>
</evidence>
<evidence type="ECO:0000256" key="9">
    <source>
        <dbReference type="ARBA" id="ARBA00023014"/>
    </source>
</evidence>
<keyword evidence="6" id="KW-0347">Helicase</keyword>
<dbReference type="PANTHER" id="PTHR11472">
    <property type="entry name" value="DNA REPAIR DEAD HELICASE RAD3/XP-D SUBFAMILY MEMBER"/>
    <property type="match status" value="1"/>
</dbReference>
<comment type="similarity">
    <text evidence="13">Belongs to the helicase family. DinG subfamily.</text>
</comment>
<feature type="domain" description="Helicase ATP-binding" evidence="14">
    <location>
        <begin position="181"/>
        <end position="427"/>
    </location>
</feature>
<keyword evidence="5" id="KW-0378">Hydrolase</keyword>
<keyword evidence="1" id="KW-0004">4Fe-4S</keyword>
<reference evidence="15 16" key="1">
    <citation type="submission" date="2013-11" db="EMBL/GenBank/DDBJ databases">
        <title>Complete genome sequence of Clostridum sp. M2/40.</title>
        <authorList>
            <person name="Wibberg D."/>
            <person name="Puehler A."/>
            <person name="Schlueter A."/>
        </authorList>
    </citation>
    <scope>NUCLEOTIDE SEQUENCE [LARGE SCALE GENOMIC DNA]</scope>
    <source>
        <strain evidence="16">M2/40</strain>
    </source>
</reference>
<evidence type="ECO:0000256" key="7">
    <source>
        <dbReference type="ARBA" id="ARBA00022840"/>
    </source>
</evidence>
<dbReference type="HOGENOM" id="CLU_006515_7_0_9"/>
<dbReference type="GO" id="GO:0051539">
    <property type="term" value="F:4 iron, 4 sulfur cluster binding"/>
    <property type="evidence" value="ECO:0007669"/>
    <property type="project" value="UniProtKB-KW"/>
</dbReference>
<dbReference type="Proteomes" id="UP000019426">
    <property type="component" value="Chromosome M2/40_rep1"/>
</dbReference>
<dbReference type="InterPro" id="IPR010614">
    <property type="entry name" value="RAD3-like_helicase_DEAD"/>
</dbReference>
<dbReference type="GO" id="GO:0003677">
    <property type="term" value="F:DNA binding"/>
    <property type="evidence" value="ECO:0007669"/>
    <property type="project" value="UniProtKB-KW"/>
</dbReference>
<dbReference type="GO" id="GO:0006281">
    <property type="term" value="P:DNA repair"/>
    <property type="evidence" value="ECO:0007669"/>
    <property type="project" value="UniProtKB-KW"/>
</dbReference>
<evidence type="ECO:0000259" key="14">
    <source>
        <dbReference type="PROSITE" id="PS51193"/>
    </source>
</evidence>
<dbReference type="PATRIC" id="fig|1216932.3.peg.1009"/>
<dbReference type="SMART" id="SM00491">
    <property type="entry name" value="HELICc2"/>
    <property type="match status" value="1"/>
</dbReference>
<dbReference type="KEGG" id="clt:CM240_1021"/>
<dbReference type="InterPro" id="IPR006554">
    <property type="entry name" value="Helicase-like_DEXD_c2"/>
</dbReference>
<dbReference type="Gene3D" id="3.40.50.300">
    <property type="entry name" value="P-loop containing nucleotide triphosphate hydrolases"/>
    <property type="match status" value="2"/>
</dbReference>
<dbReference type="RefSeq" id="WP_044037077.1">
    <property type="nucleotide sequence ID" value="NZ_HG917868.1"/>
</dbReference>
<dbReference type="AlphaFoldDB" id="W6SES4"/>
<dbReference type="Gene3D" id="1.10.275.40">
    <property type="match status" value="1"/>
</dbReference>
<dbReference type="InterPro" id="IPR027417">
    <property type="entry name" value="P-loop_NTPase"/>
</dbReference>
<evidence type="ECO:0000313" key="16">
    <source>
        <dbReference type="Proteomes" id="UP000019426"/>
    </source>
</evidence>
<evidence type="ECO:0000256" key="11">
    <source>
        <dbReference type="ARBA" id="ARBA00023204"/>
    </source>
</evidence>
<evidence type="ECO:0000256" key="2">
    <source>
        <dbReference type="ARBA" id="ARBA00022723"/>
    </source>
</evidence>
<dbReference type="GO" id="GO:0005524">
    <property type="term" value="F:ATP binding"/>
    <property type="evidence" value="ECO:0007669"/>
    <property type="project" value="UniProtKB-KW"/>
</dbReference>
<evidence type="ECO:0000256" key="13">
    <source>
        <dbReference type="ARBA" id="ARBA00038058"/>
    </source>
</evidence>
<dbReference type="InterPro" id="IPR042493">
    <property type="entry name" value="XPD_DNA_FeS"/>
</dbReference>
<evidence type="ECO:0000313" key="15">
    <source>
        <dbReference type="EMBL" id="CDM68185.1"/>
    </source>
</evidence>
<dbReference type="GO" id="GO:0046872">
    <property type="term" value="F:metal ion binding"/>
    <property type="evidence" value="ECO:0007669"/>
    <property type="project" value="UniProtKB-KW"/>
</dbReference>
<keyword evidence="9" id="KW-0411">Iron-sulfur</keyword>
<evidence type="ECO:0000256" key="4">
    <source>
        <dbReference type="ARBA" id="ARBA00022763"/>
    </source>
</evidence>
<proteinExistence type="inferred from homology"/>
<dbReference type="SMART" id="SM00488">
    <property type="entry name" value="DEXDc2"/>
    <property type="match status" value="1"/>
</dbReference>
<evidence type="ECO:0000256" key="3">
    <source>
        <dbReference type="ARBA" id="ARBA00022741"/>
    </source>
</evidence>
<dbReference type="GO" id="GO:0016818">
    <property type="term" value="F:hydrolase activity, acting on acid anhydrides, in phosphorus-containing anhydrides"/>
    <property type="evidence" value="ECO:0007669"/>
    <property type="project" value="InterPro"/>
</dbReference>
<dbReference type="Pfam" id="PF06733">
    <property type="entry name" value="DEAD_2"/>
    <property type="match status" value="1"/>
</dbReference>
<organism evidence="15 16">
    <name type="scientific">Clostridium bornimense</name>
    <dbReference type="NCBI Taxonomy" id="1216932"/>
    <lineage>
        <taxon>Bacteria</taxon>
        <taxon>Bacillati</taxon>
        <taxon>Bacillota</taxon>
        <taxon>Clostridia</taxon>
        <taxon>Eubacteriales</taxon>
        <taxon>Clostridiaceae</taxon>
        <taxon>Clostridium</taxon>
    </lineage>
</organism>
<dbReference type="InterPro" id="IPR014013">
    <property type="entry name" value="Helic_SF1/SF2_ATP-bd_DinG/Rad3"/>
</dbReference>
<keyword evidence="2" id="KW-0479">Metal-binding</keyword>
<dbReference type="EMBL" id="HG917868">
    <property type="protein sequence ID" value="CDM68185.1"/>
    <property type="molecule type" value="Genomic_DNA"/>
</dbReference>
<keyword evidence="10" id="KW-0238">DNA-binding</keyword>
<evidence type="ECO:0000256" key="6">
    <source>
        <dbReference type="ARBA" id="ARBA00022806"/>
    </source>
</evidence>
<dbReference type="InterPro" id="IPR045028">
    <property type="entry name" value="DinG/Rad3-like"/>
</dbReference>
<keyword evidence="4" id="KW-0227">DNA damage</keyword>
<dbReference type="OrthoDB" id="9765586at2"/>
<evidence type="ECO:0000256" key="12">
    <source>
        <dbReference type="ARBA" id="ARBA00023235"/>
    </source>
</evidence>
<dbReference type="STRING" id="1216932.CM240_1021"/>
<dbReference type="eggNOG" id="COG1199">
    <property type="taxonomic scope" value="Bacteria"/>
</dbReference>
<dbReference type="SUPFAM" id="SSF52540">
    <property type="entry name" value="P-loop containing nucleoside triphosphate hydrolases"/>
    <property type="match status" value="1"/>
</dbReference>
<evidence type="ECO:0000256" key="10">
    <source>
        <dbReference type="ARBA" id="ARBA00023125"/>
    </source>
</evidence>
<keyword evidence="11" id="KW-0234">DNA repair</keyword>
<keyword evidence="7" id="KW-0067">ATP-binding</keyword>
<evidence type="ECO:0000256" key="5">
    <source>
        <dbReference type="ARBA" id="ARBA00022801"/>
    </source>
</evidence>
<dbReference type="Gene3D" id="1.10.30.20">
    <property type="entry name" value="Bacterial XPD DNA helicase, FeS cluster domain"/>
    <property type="match status" value="1"/>
</dbReference>
<dbReference type="Pfam" id="PF13307">
    <property type="entry name" value="Helicase_C_2"/>
    <property type="match status" value="1"/>
</dbReference>
<dbReference type="InterPro" id="IPR006555">
    <property type="entry name" value="ATP-dep_Helicase_C"/>
</dbReference>
<keyword evidence="12" id="KW-0413">Isomerase</keyword>
<dbReference type="PROSITE" id="PS51193">
    <property type="entry name" value="HELICASE_ATP_BIND_2"/>
    <property type="match status" value="1"/>
</dbReference>
<gene>
    <name evidence="15" type="ORF">CM240_1021</name>
</gene>
<evidence type="ECO:0000256" key="8">
    <source>
        <dbReference type="ARBA" id="ARBA00023004"/>
    </source>
</evidence>
<keyword evidence="16" id="KW-1185">Reference proteome</keyword>
<protein>
    <recommendedName>
        <fullName evidence="14">Helicase ATP-binding domain-containing protein</fullName>
    </recommendedName>
</protein>
<dbReference type="PANTHER" id="PTHR11472:SF34">
    <property type="entry name" value="REGULATOR OF TELOMERE ELONGATION HELICASE 1"/>
    <property type="match status" value="1"/>
</dbReference>
<dbReference type="GO" id="GO:0003678">
    <property type="term" value="F:DNA helicase activity"/>
    <property type="evidence" value="ECO:0007669"/>
    <property type="project" value="InterPro"/>
</dbReference>
<accession>W6SES4</accession>
<keyword evidence="8" id="KW-0408">Iron</keyword>
<name>W6SES4_9CLOT</name>
<sequence>MKSEIKISIRNLVEFVMRRGSIDNRYVSSIKALEGIRGHQKVQGSYGDNYMAEVSLSHIFTYEDVDIKVEGRVDGILIEDEKVTIDEIKTTTRDLLIIDEDFNPLHWAQGKCYGYIYCIENKIDNIYVQITYYNVDTGYTRILKNQYSVDELERFFFSLLDEYKYWYDEKINWQDKRNKSISNLQFPFKEYRKGQRELAVRVYKSIINSKKCFARAPTGIGKTVSTLFPTIKAMGEGHTSKIFYLTAKTITREVAEDTINFMRKRGLMISSVTLTAKEKVCKMDEMNCNPEYCSYANGYFDRLNGALKKIIKEYNNFDRKIIDEISEKYKLCPFELSLELTSIADIIVGDYNYVFDPRVYLKRFFEEKENDYTLLIDEGHNLVDRARSMYSSQLYEEQFIEVKKSLKKGTRLFNSIKEIIDYLKDKGSVLKVIDENYIIENEELKEFHKLLEEFIILCDYYLSKSSEVNKELLQLYFDIHNFIVISQYYDEHYVTLSKYDFKGINIILYCVDPSKVIQERMKKCKSSIIFSATLMPINYFKDIYGYKEGDYSINLQSPFNIDNRIIMIGDNVDTTYKKRRETSSQIVDYIMNFTTSKEGNYIVFFPSYEYMKIIYEKVISEHKEINIFMQKSDMTEEEKEKFLDLFNEENKKTYIGFCVLGGHFSEGIDLVGDKLIGVIIVGVGMPQICIEREIIKNYFDKESKGFYYSYIYPGIIKVLQAAGRCIRTEEDRGAILLLDTRYSKNQYRSLLPEEWLSCIKVRGGNEVKKCCKEFWNKWC</sequence>
<keyword evidence="3" id="KW-0547">Nucleotide-binding</keyword>